<dbReference type="Proteomes" id="UP000255523">
    <property type="component" value="Unassembled WGS sequence"/>
</dbReference>
<reference evidence="2 3" key="1">
    <citation type="submission" date="2018-06" db="EMBL/GenBank/DDBJ databases">
        <authorList>
            <consortium name="Pathogen Informatics"/>
            <person name="Doyle S."/>
        </authorList>
    </citation>
    <scope>NUCLEOTIDE SEQUENCE [LARGE SCALE GENOMIC DNA]</scope>
    <source>
        <strain evidence="2 3">NCTC11087</strain>
    </source>
</reference>
<sequence length="251" mass="29359">MKMIISPAKQMKICEDDLLPLSTPRFLDKAAYLLHQLQSKSYEELKEILQCSDKLAAEAYQNYQTFRFDQNPSAAILTYKGIQYQYMAPQILEDASLSYLHNHLFILSGLYGILKPFDGIVKYRLEMQAKLPNSLYDYWTDDLANTIDDNVILNLASEEYAKCIRPYKPLIDVHFYEQLPNKRVEKGVYVKMARGQLVRFLAEHQIESLDDVKKFRESGYEFDEETSTETIFNFVRKSNNHELNIKTKHSK</sequence>
<dbReference type="GO" id="GO:0005829">
    <property type="term" value="C:cytosol"/>
    <property type="evidence" value="ECO:0007669"/>
    <property type="project" value="TreeGrafter"/>
</dbReference>
<protein>
    <recommendedName>
        <fullName evidence="1">UPF0246 protein NCTC11087_00771</fullName>
    </recommendedName>
</protein>
<dbReference type="Pfam" id="PF03883">
    <property type="entry name" value="H2O2_YaaD"/>
    <property type="match status" value="1"/>
</dbReference>
<proteinExistence type="inferred from homology"/>
<accession>A0A380LKP7</accession>
<dbReference type="EMBL" id="UHFX01000003">
    <property type="protein sequence ID" value="SUO03891.1"/>
    <property type="molecule type" value="Genomic_DNA"/>
</dbReference>
<dbReference type="HAMAP" id="MF_00652">
    <property type="entry name" value="UPF0246"/>
    <property type="match status" value="1"/>
</dbReference>
<dbReference type="PANTHER" id="PTHR30283">
    <property type="entry name" value="PEROXIDE STRESS RESPONSE PROTEIN YAAA"/>
    <property type="match status" value="1"/>
</dbReference>
<evidence type="ECO:0000313" key="3">
    <source>
        <dbReference type="Proteomes" id="UP000255523"/>
    </source>
</evidence>
<evidence type="ECO:0000256" key="1">
    <source>
        <dbReference type="HAMAP-Rule" id="MF_00652"/>
    </source>
</evidence>
<dbReference type="RefSeq" id="WP_022789923.1">
    <property type="nucleotide sequence ID" value="NZ_UHFX01000003.1"/>
</dbReference>
<dbReference type="GO" id="GO:0033194">
    <property type="term" value="P:response to hydroperoxide"/>
    <property type="evidence" value="ECO:0007669"/>
    <property type="project" value="TreeGrafter"/>
</dbReference>
<dbReference type="OrthoDB" id="9777133at2"/>
<dbReference type="GeneID" id="77461748"/>
<dbReference type="InterPro" id="IPR005583">
    <property type="entry name" value="YaaA"/>
</dbReference>
<comment type="similarity">
    <text evidence="1">Belongs to the UPF0246 family.</text>
</comment>
<dbReference type="NCBIfam" id="NF002543">
    <property type="entry name" value="PRK02101.1-4"/>
    <property type="match status" value="1"/>
</dbReference>
<name>A0A380LKP7_9FIRM</name>
<organism evidence="2 3">
    <name type="scientific">Faecalicoccus pleomorphus</name>
    <dbReference type="NCBI Taxonomy" id="1323"/>
    <lineage>
        <taxon>Bacteria</taxon>
        <taxon>Bacillati</taxon>
        <taxon>Bacillota</taxon>
        <taxon>Erysipelotrichia</taxon>
        <taxon>Erysipelotrichales</taxon>
        <taxon>Erysipelotrichaceae</taxon>
        <taxon>Faecalicoccus</taxon>
    </lineage>
</organism>
<evidence type="ECO:0000313" key="2">
    <source>
        <dbReference type="EMBL" id="SUO03891.1"/>
    </source>
</evidence>
<dbReference type="AlphaFoldDB" id="A0A380LKP7"/>
<keyword evidence="3" id="KW-1185">Reference proteome</keyword>
<gene>
    <name evidence="2" type="primary">yaaA</name>
    <name evidence="2" type="ORF">NCTC11087_00771</name>
</gene>
<dbReference type="PANTHER" id="PTHR30283:SF4">
    <property type="entry name" value="PEROXIDE STRESS RESISTANCE PROTEIN YAAA"/>
    <property type="match status" value="1"/>
</dbReference>